<sequence length="146" mass="15917">LGYGAKGNKIHYSGPLLRPSGNVDQILKDHDRQIQEVVRQARIDKSKVRKVLAGGSQTLGYGAKGNKIHYSGPLLRPSGNVDQILKDHDRQIQEVVRQARIDKSKVRKVLADGSQTGTKPSDFGIFPLYPSSRGSVPVFTTSRGAA</sequence>
<organism evidence="1 2">
    <name type="scientific">Dioscorea zingiberensis</name>
    <dbReference type="NCBI Taxonomy" id="325984"/>
    <lineage>
        <taxon>Eukaryota</taxon>
        <taxon>Viridiplantae</taxon>
        <taxon>Streptophyta</taxon>
        <taxon>Embryophyta</taxon>
        <taxon>Tracheophyta</taxon>
        <taxon>Spermatophyta</taxon>
        <taxon>Magnoliopsida</taxon>
        <taxon>Liliopsida</taxon>
        <taxon>Dioscoreales</taxon>
        <taxon>Dioscoreaceae</taxon>
        <taxon>Dioscorea</taxon>
    </lineage>
</organism>
<dbReference type="Proteomes" id="UP001085076">
    <property type="component" value="Miscellaneous, Linkage group lg08"/>
</dbReference>
<protein>
    <submittedName>
        <fullName evidence="1">Uncharacterized protein</fullName>
    </submittedName>
</protein>
<reference evidence="1" key="1">
    <citation type="submission" date="2021-03" db="EMBL/GenBank/DDBJ databases">
        <authorList>
            <person name="Li Z."/>
            <person name="Yang C."/>
        </authorList>
    </citation>
    <scope>NUCLEOTIDE SEQUENCE</scope>
    <source>
        <strain evidence="1">Dzin_1.0</strain>
        <tissue evidence="1">Leaf</tissue>
    </source>
</reference>
<proteinExistence type="predicted"/>
<keyword evidence="2" id="KW-1185">Reference proteome</keyword>
<dbReference type="OrthoDB" id="787114at2759"/>
<comment type="caution">
    <text evidence="1">The sequence shown here is derived from an EMBL/GenBank/DDBJ whole genome shotgun (WGS) entry which is preliminary data.</text>
</comment>
<feature type="non-terminal residue" evidence="1">
    <location>
        <position position="1"/>
    </location>
</feature>
<reference evidence="1" key="2">
    <citation type="journal article" date="2022" name="Hortic Res">
        <title>The genome of Dioscorea zingiberensis sheds light on the biosynthesis, origin and evolution of the medicinally important diosgenin saponins.</title>
        <authorList>
            <person name="Li Y."/>
            <person name="Tan C."/>
            <person name="Li Z."/>
            <person name="Guo J."/>
            <person name="Li S."/>
            <person name="Chen X."/>
            <person name="Wang C."/>
            <person name="Dai X."/>
            <person name="Yang H."/>
            <person name="Song W."/>
            <person name="Hou L."/>
            <person name="Xu J."/>
            <person name="Tong Z."/>
            <person name="Xu A."/>
            <person name="Yuan X."/>
            <person name="Wang W."/>
            <person name="Yang Q."/>
            <person name="Chen L."/>
            <person name="Sun Z."/>
            <person name="Wang K."/>
            <person name="Pan B."/>
            <person name="Chen J."/>
            <person name="Bao Y."/>
            <person name="Liu F."/>
            <person name="Qi X."/>
            <person name="Gang D.R."/>
            <person name="Wen J."/>
            <person name="Li J."/>
        </authorList>
    </citation>
    <scope>NUCLEOTIDE SEQUENCE</scope>
    <source>
        <strain evidence="1">Dzin_1.0</strain>
    </source>
</reference>
<accession>A0A9D5C173</accession>
<dbReference type="EMBL" id="JAGGNH010000008">
    <property type="protein sequence ID" value="KAJ0964821.1"/>
    <property type="molecule type" value="Genomic_DNA"/>
</dbReference>
<dbReference type="AlphaFoldDB" id="A0A9D5C173"/>
<evidence type="ECO:0000313" key="1">
    <source>
        <dbReference type="EMBL" id="KAJ0964821.1"/>
    </source>
</evidence>
<name>A0A9D5C173_9LILI</name>
<evidence type="ECO:0000313" key="2">
    <source>
        <dbReference type="Proteomes" id="UP001085076"/>
    </source>
</evidence>
<gene>
    <name evidence="1" type="ORF">J5N97_025959</name>
</gene>